<feature type="compositionally biased region" description="Basic and acidic residues" evidence="1">
    <location>
        <begin position="268"/>
        <end position="278"/>
    </location>
</feature>
<gene>
    <name evidence="2" type="ORF">AYI70_g7303</name>
</gene>
<accession>A0A1R1XL92</accession>
<dbReference type="OrthoDB" id="10411965at2759"/>
<sequence>MVKKQELISDDSINGNDSLVKYCEIETENEPQKDKEDISNGLISETDLENSSSIDNKAVCQFESKDLEIINSEKKDEKISKVLSISVSDNNSVNVTGSHTDTQPFSKESSNFDMELDCSENDNAQKDQNPERMDEEKAEYNFMDINDGVYLRLNDEFKKNSGIASKKLQENMINNSSTLNVGETISTGQNLKHEDIEIEPESQEITQKFNEIKTKSVKNDNNVEESGAIVTNEEIAPDANESSKVTLDDEEDSAPNTSIAQDTSNHNDSIKKDVEDSRKKFPVVKKNQLFDHYTPSKYPLIYASLL</sequence>
<evidence type="ECO:0000313" key="2">
    <source>
        <dbReference type="EMBL" id="OMJ15394.1"/>
    </source>
</evidence>
<protein>
    <submittedName>
        <fullName evidence="2">Uncharacterized protein</fullName>
    </submittedName>
</protein>
<proteinExistence type="predicted"/>
<keyword evidence="3" id="KW-1185">Reference proteome</keyword>
<dbReference type="Proteomes" id="UP000187283">
    <property type="component" value="Unassembled WGS sequence"/>
</dbReference>
<feature type="compositionally biased region" description="Polar residues" evidence="1">
    <location>
        <begin position="96"/>
        <end position="109"/>
    </location>
</feature>
<name>A0A1R1XL92_9FUNG</name>
<dbReference type="EMBL" id="LSSN01002696">
    <property type="protein sequence ID" value="OMJ15394.1"/>
    <property type="molecule type" value="Genomic_DNA"/>
</dbReference>
<feature type="compositionally biased region" description="Polar residues" evidence="1">
    <location>
        <begin position="254"/>
        <end position="267"/>
    </location>
</feature>
<organism evidence="2 3">
    <name type="scientific">Smittium culicis</name>
    <dbReference type="NCBI Taxonomy" id="133412"/>
    <lineage>
        <taxon>Eukaryota</taxon>
        <taxon>Fungi</taxon>
        <taxon>Fungi incertae sedis</taxon>
        <taxon>Zoopagomycota</taxon>
        <taxon>Kickxellomycotina</taxon>
        <taxon>Harpellomycetes</taxon>
        <taxon>Harpellales</taxon>
        <taxon>Legeriomycetaceae</taxon>
        <taxon>Smittium</taxon>
    </lineage>
</organism>
<feature type="region of interest" description="Disordered" evidence="1">
    <location>
        <begin position="90"/>
        <end position="109"/>
    </location>
</feature>
<comment type="caution">
    <text evidence="2">The sequence shown here is derived from an EMBL/GenBank/DDBJ whole genome shotgun (WGS) entry which is preliminary data.</text>
</comment>
<feature type="region of interest" description="Disordered" evidence="1">
    <location>
        <begin position="27"/>
        <end position="51"/>
    </location>
</feature>
<evidence type="ECO:0000313" key="3">
    <source>
        <dbReference type="Proteomes" id="UP000187283"/>
    </source>
</evidence>
<reference evidence="2 3" key="1">
    <citation type="submission" date="2017-01" db="EMBL/GenBank/DDBJ databases">
        <authorList>
            <person name="Mah S.A."/>
            <person name="Swanson W.J."/>
            <person name="Moy G.W."/>
            <person name="Vacquier V.D."/>
        </authorList>
    </citation>
    <scope>NUCLEOTIDE SEQUENCE [LARGE SCALE GENOMIC DNA]</scope>
    <source>
        <strain evidence="2 3">GSMNP</strain>
    </source>
</reference>
<feature type="region of interest" description="Disordered" evidence="1">
    <location>
        <begin position="226"/>
        <end position="278"/>
    </location>
</feature>
<dbReference type="AlphaFoldDB" id="A0A1R1XL92"/>
<evidence type="ECO:0000256" key="1">
    <source>
        <dbReference type="SAM" id="MobiDB-lite"/>
    </source>
</evidence>